<comment type="caution">
    <text evidence="2">The sequence shown here is derived from an EMBL/GenBank/DDBJ whole genome shotgun (WGS) entry which is preliminary data.</text>
</comment>
<reference evidence="2 3" key="1">
    <citation type="journal article" date="2018" name="Evol. Lett.">
        <title>Horizontal gene cluster transfer increased hallucinogenic mushroom diversity.</title>
        <authorList>
            <person name="Reynolds H.T."/>
            <person name="Vijayakumar V."/>
            <person name="Gluck-Thaler E."/>
            <person name="Korotkin H.B."/>
            <person name="Matheny P.B."/>
            <person name="Slot J.C."/>
        </authorList>
    </citation>
    <scope>NUCLEOTIDE SEQUENCE [LARGE SCALE GENOMIC DNA]</scope>
    <source>
        <strain evidence="2 3">SRW20</strain>
    </source>
</reference>
<gene>
    <name evidence="2" type="ORF">CVT26_013815</name>
</gene>
<dbReference type="EMBL" id="NHYE01001102">
    <property type="protein sequence ID" value="PPQ98669.1"/>
    <property type="molecule type" value="Genomic_DNA"/>
</dbReference>
<dbReference type="Proteomes" id="UP000284706">
    <property type="component" value="Unassembled WGS sequence"/>
</dbReference>
<evidence type="ECO:0000313" key="3">
    <source>
        <dbReference type="Proteomes" id="UP000284706"/>
    </source>
</evidence>
<dbReference type="InParanoid" id="A0A409Y6S7"/>
<dbReference type="OrthoDB" id="10420034at2759"/>
<keyword evidence="3" id="KW-1185">Reference proteome</keyword>
<protein>
    <submittedName>
        <fullName evidence="2">Uncharacterized protein</fullName>
    </submittedName>
</protein>
<organism evidence="2 3">
    <name type="scientific">Gymnopilus dilepis</name>
    <dbReference type="NCBI Taxonomy" id="231916"/>
    <lineage>
        <taxon>Eukaryota</taxon>
        <taxon>Fungi</taxon>
        <taxon>Dikarya</taxon>
        <taxon>Basidiomycota</taxon>
        <taxon>Agaricomycotina</taxon>
        <taxon>Agaricomycetes</taxon>
        <taxon>Agaricomycetidae</taxon>
        <taxon>Agaricales</taxon>
        <taxon>Agaricineae</taxon>
        <taxon>Hymenogastraceae</taxon>
        <taxon>Gymnopilus</taxon>
    </lineage>
</organism>
<feature type="chain" id="PRO_5019191241" evidence="1">
    <location>
        <begin position="19"/>
        <end position="407"/>
    </location>
</feature>
<sequence length="407" mass="44549">MLPRLSLVIYFLIASAFSAFSVPDEEIKQAVFQISAPSSSITPTTSHPRAGTAVVATSVSYNEAFVPSSTAISMNIDPRTPSSDKKRTSKQGLSYELIWSEEFVTEGREFGFNDDHSDCDDLKWERTRPELARYWELDDLTEEEWTTLEELNPEVASDGLHYVYLYGDGDIADAASRATDCNAGDDEAGEAQAAEAKLSIAPPPSEVVLPAEGEPPAVILLRPYAAGWSVFAPLNNRGGRELIVTREPICVPLGGFIEVGVVVTGIPNVPPSVRRVIFWPGQPRTSLDKYSWKLINDSVTGWDFNSDVILDFDTGEPPSMEVPDIELTGLLPYQFTDTQITLGLPTETGDVDYVRVYAPAYLRNRNVQTLAGCDEETTGRPAAEEYIVIDLAHGTSGLLIGFTMLTI</sequence>
<keyword evidence="1" id="KW-0732">Signal</keyword>
<proteinExistence type="predicted"/>
<dbReference type="AlphaFoldDB" id="A0A409Y6S7"/>
<evidence type="ECO:0000256" key="1">
    <source>
        <dbReference type="SAM" id="SignalP"/>
    </source>
</evidence>
<evidence type="ECO:0000313" key="2">
    <source>
        <dbReference type="EMBL" id="PPQ98669.1"/>
    </source>
</evidence>
<feature type="signal peptide" evidence="1">
    <location>
        <begin position="1"/>
        <end position="18"/>
    </location>
</feature>
<accession>A0A409Y6S7</accession>
<name>A0A409Y6S7_9AGAR</name>